<organism evidence="1">
    <name type="scientific">Rhizophora mucronata</name>
    <name type="common">Asiatic mangrove</name>
    <dbReference type="NCBI Taxonomy" id="61149"/>
    <lineage>
        <taxon>Eukaryota</taxon>
        <taxon>Viridiplantae</taxon>
        <taxon>Streptophyta</taxon>
        <taxon>Embryophyta</taxon>
        <taxon>Tracheophyta</taxon>
        <taxon>Spermatophyta</taxon>
        <taxon>Magnoliopsida</taxon>
        <taxon>eudicotyledons</taxon>
        <taxon>Gunneridae</taxon>
        <taxon>Pentapetalae</taxon>
        <taxon>rosids</taxon>
        <taxon>fabids</taxon>
        <taxon>Malpighiales</taxon>
        <taxon>Rhizophoraceae</taxon>
        <taxon>Rhizophora</taxon>
    </lineage>
</organism>
<proteinExistence type="predicted"/>
<name>A0A2P2QBG5_RHIMU</name>
<reference evidence="1" key="1">
    <citation type="submission" date="2018-02" db="EMBL/GenBank/DDBJ databases">
        <title>Rhizophora mucronata_Transcriptome.</title>
        <authorList>
            <person name="Meera S.P."/>
            <person name="Sreeshan A."/>
            <person name="Augustine A."/>
        </authorList>
    </citation>
    <scope>NUCLEOTIDE SEQUENCE</scope>
    <source>
        <tissue evidence="1">Leaf</tissue>
    </source>
</reference>
<dbReference type="EMBL" id="GGEC01083790">
    <property type="protein sequence ID" value="MBX64274.1"/>
    <property type="molecule type" value="Transcribed_RNA"/>
</dbReference>
<evidence type="ECO:0000313" key="1">
    <source>
        <dbReference type="EMBL" id="MBX64274.1"/>
    </source>
</evidence>
<dbReference type="AlphaFoldDB" id="A0A2P2QBG5"/>
<accession>A0A2P2QBG5</accession>
<sequence length="70" mass="8005">MTDYIVESNKVATTDGVKLQTRLFKPIEDEKIKDNLVVVLVHPYCLGWLSSPLEKNKSWLGWSRLLGCDL</sequence>
<protein>
    <submittedName>
        <fullName evidence="1">Uncharacterized protein MANES_14G015500</fullName>
    </submittedName>
</protein>